<reference evidence="12" key="1">
    <citation type="journal article" date="2020" name="Stud. Mycol.">
        <title>101 Dothideomycetes genomes: a test case for predicting lifestyles and emergence of pathogens.</title>
        <authorList>
            <person name="Haridas S."/>
            <person name="Albert R."/>
            <person name="Binder M."/>
            <person name="Bloem J."/>
            <person name="Labutti K."/>
            <person name="Salamov A."/>
            <person name="Andreopoulos B."/>
            <person name="Baker S."/>
            <person name="Barry K."/>
            <person name="Bills G."/>
            <person name="Bluhm B."/>
            <person name="Cannon C."/>
            <person name="Castanera R."/>
            <person name="Culley D."/>
            <person name="Daum C."/>
            <person name="Ezra D."/>
            <person name="Gonzalez J."/>
            <person name="Henrissat B."/>
            <person name="Kuo A."/>
            <person name="Liang C."/>
            <person name="Lipzen A."/>
            <person name="Lutzoni F."/>
            <person name="Magnuson J."/>
            <person name="Mondo S."/>
            <person name="Nolan M."/>
            <person name="Ohm R."/>
            <person name="Pangilinan J."/>
            <person name="Park H.-J."/>
            <person name="Ramirez L."/>
            <person name="Alfaro M."/>
            <person name="Sun H."/>
            <person name="Tritt A."/>
            <person name="Yoshinaga Y."/>
            <person name="Zwiers L.-H."/>
            <person name="Turgeon B."/>
            <person name="Goodwin S."/>
            <person name="Spatafora J."/>
            <person name="Crous P."/>
            <person name="Grigoriev I."/>
        </authorList>
    </citation>
    <scope>NUCLEOTIDE SEQUENCE</scope>
    <source>
        <strain evidence="12">CBS 122681</strain>
    </source>
</reference>
<evidence type="ECO:0008006" key="14">
    <source>
        <dbReference type="Google" id="ProtNLM"/>
    </source>
</evidence>
<dbReference type="GO" id="GO:0043161">
    <property type="term" value="P:proteasome-mediated ubiquitin-dependent protein catabolic process"/>
    <property type="evidence" value="ECO:0007669"/>
    <property type="project" value="InterPro"/>
</dbReference>
<evidence type="ECO:0000313" key="13">
    <source>
        <dbReference type="Proteomes" id="UP000799324"/>
    </source>
</evidence>
<accession>A0A6A6TFR1</accession>
<dbReference type="OrthoDB" id="1933455at2759"/>
<evidence type="ECO:0000256" key="8">
    <source>
        <dbReference type="PROSITE-ProRule" id="PRU01215"/>
    </source>
</evidence>
<feature type="zinc finger region" description="RING-Gid-type" evidence="8">
    <location>
        <begin position="373"/>
        <end position="434"/>
    </location>
</feature>
<evidence type="ECO:0000256" key="6">
    <source>
        <dbReference type="ARBA" id="ARBA00022771"/>
    </source>
</evidence>
<dbReference type="SMART" id="SM00668">
    <property type="entry name" value="CTLH"/>
    <property type="match status" value="1"/>
</dbReference>
<dbReference type="GO" id="GO:0005634">
    <property type="term" value="C:nucleus"/>
    <property type="evidence" value="ECO:0007669"/>
    <property type="project" value="TreeGrafter"/>
</dbReference>
<dbReference type="PROSITE" id="PS51867">
    <property type="entry name" value="ZF_RING_GID"/>
    <property type="match status" value="1"/>
</dbReference>
<evidence type="ECO:0000256" key="2">
    <source>
        <dbReference type="ARBA" id="ARBA00004496"/>
    </source>
</evidence>
<keyword evidence="4" id="KW-0963">Cytoplasm</keyword>
<protein>
    <recommendedName>
        <fullName evidence="14">Protein FYV10</fullName>
    </recommendedName>
</protein>
<dbReference type="PROSITE" id="PS50896">
    <property type="entry name" value="LISH"/>
    <property type="match status" value="1"/>
</dbReference>
<evidence type="ECO:0000259" key="10">
    <source>
        <dbReference type="PROSITE" id="PS50897"/>
    </source>
</evidence>
<feature type="domain" description="CTLH" evidence="10">
    <location>
        <begin position="163"/>
        <end position="221"/>
    </location>
</feature>
<feature type="region of interest" description="Disordered" evidence="9">
    <location>
        <begin position="221"/>
        <end position="249"/>
    </location>
</feature>
<keyword evidence="5" id="KW-0479">Metal-binding</keyword>
<sequence>MAELTSTKLNAESHLLLDQPLLRMPYALSRQNFKSAQRTLEHTSIAVTKDLSSLAKSSTSNSSSPAKTLQDLDAILGKMQGLKRKLESLHDEETKLNHSATARIQHLDELYSMDSLADVKYEHWSRVRLSRLLVDYLLRSGYIESASHLASAKGIEELVDVDAFVAAHKIEKSLREGRSVTPALNWCKENSQGLKRLGGNLEFELRLQQYIELVRKGHEGLHGAGGENDEEGDERMEGVGDEEEDMAGGVELDDLERKRKVAGAEKLMDARIHAKKWLAPGSADTEILGKAAGLLAFKPWDPVEPYASLYSPSRWTHLATLFLTTHHTLFSLPSRPLLHIALSAGLSALKTPSCHSAYTSSSANASSSTTTVCPICSTELNELARNVPYAHHTKSIVESDPVVLPNGRIYGRDRLRKFNEKVGTERGWVRDPVAGVQGEKWREEEVRKVFIM</sequence>
<dbReference type="InterPro" id="IPR013144">
    <property type="entry name" value="CRA_dom"/>
</dbReference>
<comment type="similarity">
    <text evidence="3">Belongs to the FYV10 family.</text>
</comment>
<evidence type="ECO:0000259" key="11">
    <source>
        <dbReference type="PROSITE" id="PS51867"/>
    </source>
</evidence>
<evidence type="ECO:0000256" key="7">
    <source>
        <dbReference type="ARBA" id="ARBA00022833"/>
    </source>
</evidence>
<dbReference type="EMBL" id="MU004325">
    <property type="protein sequence ID" value="KAF2657454.1"/>
    <property type="molecule type" value="Genomic_DNA"/>
</dbReference>
<dbReference type="GO" id="GO:0005737">
    <property type="term" value="C:cytoplasm"/>
    <property type="evidence" value="ECO:0007669"/>
    <property type="project" value="UniProtKB-SubCell"/>
</dbReference>
<dbReference type="Pfam" id="PF10607">
    <property type="entry name" value="CTLH"/>
    <property type="match status" value="1"/>
</dbReference>
<dbReference type="InterPro" id="IPR024964">
    <property type="entry name" value="CTLH/CRA"/>
</dbReference>
<evidence type="ECO:0000256" key="1">
    <source>
        <dbReference type="ARBA" id="ARBA00002343"/>
    </source>
</evidence>
<gene>
    <name evidence="12" type="ORF">K491DRAFT_691091</name>
</gene>
<organism evidence="12 13">
    <name type="scientific">Lophiostoma macrostomum CBS 122681</name>
    <dbReference type="NCBI Taxonomy" id="1314788"/>
    <lineage>
        <taxon>Eukaryota</taxon>
        <taxon>Fungi</taxon>
        <taxon>Dikarya</taxon>
        <taxon>Ascomycota</taxon>
        <taxon>Pezizomycotina</taxon>
        <taxon>Dothideomycetes</taxon>
        <taxon>Pleosporomycetidae</taxon>
        <taxon>Pleosporales</taxon>
        <taxon>Lophiostomataceae</taxon>
        <taxon>Lophiostoma</taxon>
    </lineage>
</organism>
<dbReference type="InterPro" id="IPR045098">
    <property type="entry name" value="Fyv10_fam"/>
</dbReference>
<keyword evidence="13" id="KW-1185">Reference proteome</keyword>
<dbReference type="InterPro" id="IPR006595">
    <property type="entry name" value="CTLH_C"/>
</dbReference>
<comment type="function">
    <text evidence="1">Involved in the proteasome-dependent degradation of fructose-1,6-bisphosphatase.</text>
</comment>
<dbReference type="GO" id="GO:0034657">
    <property type="term" value="C:GID complex"/>
    <property type="evidence" value="ECO:0007669"/>
    <property type="project" value="TreeGrafter"/>
</dbReference>
<evidence type="ECO:0000256" key="3">
    <source>
        <dbReference type="ARBA" id="ARBA00010615"/>
    </source>
</evidence>
<evidence type="ECO:0000256" key="4">
    <source>
        <dbReference type="ARBA" id="ARBA00022490"/>
    </source>
</evidence>
<feature type="domain" description="RING-Gid-type" evidence="11">
    <location>
        <begin position="373"/>
        <end position="434"/>
    </location>
</feature>
<keyword evidence="6 8" id="KW-0863">Zinc-finger</keyword>
<dbReference type="GO" id="GO:0008270">
    <property type="term" value="F:zinc ion binding"/>
    <property type="evidence" value="ECO:0007669"/>
    <property type="project" value="UniProtKB-KW"/>
</dbReference>
<dbReference type="InterPro" id="IPR006594">
    <property type="entry name" value="LisH"/>
</dbReference>
<dbReference type="InterPro" id="IPR044063">
    <property type="entry name" value="ZF_RING_GID"/>
</dbReference>
<feature type="compositionally biased region" description="Acidic residues" evidence="9">
    <location>
        <begin position="227"/>
        <end position="249"/>
    </location>
</feature>
<evidence type="ECO:0000313" key="12">
    <source>
        <dbReference type="EMBL" id="KAF2657454.1"/>
    </source>
</evidence>
<evidence type="ECO:0000256" key="5">
    <source>
        <dbReference type="ARBA" id="ARBA00022723"/>
    </source>
</evidence>
<dbReference type="Proteomes" id="UP000799324">
    <property type="component" value="Unassembled WGS sequence"/>
</dbReference>
<evidence type="ECO:0000256" key="9">
    <source>
        <dbReference type="SAM" id="MobiDB-lite"/>
    </source>
</evidence>
<proteinExistence type="inferred from homology"/>
<dbReference type="GO" id="GO:0061630">
    <property type="term" value="F:ubiquitin protein ligase activity"/>
    <property type="evidence" value="ECO:0007669"/>
    <property type="project" value="InterPro"/>
</dbReference>
<comment type="subcellular location">
    <subcellularLocation>
        <location evidence="2">Cytoplasm</location>
    </subcellularLocation>
</comment>
<name>A0A6A6TFR1_9PLEO</name>
<dbReference type="AlphaFoldDB" id="A0A6A6TFR1"/>
<dbReference type="SMART" id="SM00757">
    <property type="entry name" value="CRA"/>
    <property type="match status" value="1"/>
</dbReference>
<keyword evidence="7" id="KW-0862">Zinc</keyword>
<dbReference type="PROSITE" id="PS50897">
    <property type="entry name" value="CTLH"/>
    <property type="match status" value="1"/>
</dbReference>
<dbReference type="PANTHER" id="PTHR12170:SF2">
    <property type="entry name" value="E3 UBIQUITIN-PROTEIN TRANSFERASE MAEA"/>
    <property type="match status" value="1"/>
</dbReference>
<dbReference type="PANTHER" id="PTHR12170">
    <property type="entry name" value="MACROPHAGE ERYTHROBLAST ATTACHER-RELATED"/>
    <property type="match status" value="1"/>
</dbReference>